<dbReference type="SMART" id="SM00342">
    <property type="entry name" value="HTH_ARAC"/>
    <property type="match status" value="1"/>
</dbReference>
<evidence type="ECO:0000313" key="5">
    <source>
        <dbReference type="EMBL" id="PCH59327.1"/>
    </source>
</evidence>
<evidence type="ECO:0000256" key="3">
    <source>
        <dbReference type="ARBA" id="ARBA00023163"/>
    </source>
</evidence>
<sequence>MGMTLMETKQCKSAVEVQDLSFDAAEKQALAQDWVAISMKQLSAGSYQGRIRQIDFENYRVVVEEQNQTIQKLGSMTDKYCTVSYAHIKEGGIRASEYRPDDNALFLMPGGTAFDVQILGNTEIVYFRFEQDYLMGQAQLLNPSAWAKMPEVPGPFDGVDRKPIEQAVSYLLHQYVAMQDSQSILGSKAIEQELHDLVLLALVSGRHHNNDRKPGLKARRLVASRMDKVKEYIDAAHDANQCPGIIDLCAQLNVSERTLQYSFTKHLGVSPLAYLKIHRLNQVRAQLINPINMSDGVTTIAMRWHFWHMGQFSQDYKKMFNELPSATLKRALS</sequence>
<proteinExistence type="predicted"/>
<dbReference type="EMBL" id="NVQR01000123">
    <property type="protein sequence ID" value="PCH59327.1"/>
    <property type="molecule type" value="Genomic_DNA"/>
</dbReference>
<keyword evidence="1" id="KW-0805">Transcription regulation</keyword>
<evidence type="ECO:0000259" key="4">
    <source>
        <dbReference type="PROSITE" id="PS01124"/>
    </source>
</evidence>
<organism evidence="5 6">
    <name type="scientific">SAR86 cluster bacterium</name>
    <dbReference type="NCBI Taxonomy" id="2030880"/>
    <lineage>
        <taxon>Bacteria</taxon>
        <taxon>Pseudomonadati</taxon>
        <taxon>Pseudomonadota</taxon>
        <taxon>Gammaproteobacteria</taxon>
        <taxon>SAR86 cluster</taxon>
    </lineage>
</organism>
<name>A0A2A4MHV0_9GAMM</name>
<reference evidence="6" key="1">
    <citation type="submission" date="2017-08" db="EMBL/GenBank/DDBJ databases">
        <title>A dynamic microbial community with high functional redundancy inhabits the cold, oxic subseafloor aquifer.</title>
        <authorList>
            <person name="Tully B.J."/>
            <person name="Wheat C.G."/>
            <person name="Glazer B.T."/>
            <person name="Huber J.A."/>
        </authorList>
    </citation>
    <scope>NUCLEOTIDE SEQUENCE [LARGE SCALE GENOMIC DNA]</scope>
</reference>
<feature type="domain" description="HTH araC/xylS-type" evidence="4">
    <location>
        <begin position="227"/>
        <end position="330"/>
    </location>
</feature>
<dbReference type="Gene3D" id="1.10.10.60">
    <property type="entry name" value="Homeodomain-like"/>
    <property type="match status" value="1"/>
</dbReference>
<dbReference type="InterPro" id="IPR018060">
    <property type="entry name" value="HTH_AraC"/>
</dbReference>
<dbReference type="InterPro" id="IPR050204">
    <property type="entry name" value="AraC_XylS_family_regulators"/>
</dbReference>
<dbReference type="GO" id="GO:0003700">
    <property type="term" value="F:DNA-binding transcription factor activity"/>
    <property type="evidence" value="ECO:0007669"/>
    <property type="project" value="InterPro"/>
</dbReference>
<evidence type="ECO:0000313" key="6">
    <source>
        <dbReference type="Proteomes" id="UP000218172"/>
    </source>
</evidence>
<comment type="caution">
    <text evidence="5">The sequence shown here is derived from an EMBL/GenBank/DDBJ whole genome shotgun (WGS) entry which is preliminary data.</text>
</comment>
<keyword evidence="2" id="KW-0238">DNA-binding</keyword>
<dbReference type="PANTHER" id="PTHR46796:SF12">
    <property type="entry name" value="HTH-TYPE DNA-BINDING TRANSCRIPTIONAL ACTIVATOR EUTR"/>
    <property type="match status" value="1"/>
</dbReference>
<gene>
    <name evidence="5" type="ORF">COC19_07230</name>
</gene>
<dbReference type="Proteomes" id="UP000218172">
    <property type="component" value="Unassembled WGS sequence"/>
</dbReference>
<dbReference type="AlphaFoldDB" id="A0A2A4MHV0"/>
<keyword evidence="3" id="KW-0804">Transcription</keyword>
<dbReference type="Pfam" id="PF12833">
    <property type="entry name" value="HTH_18"/>
    <property type="match status" value="1"/>
</dbReference>
<protein>
    <submittedName>
        <fullName evidence="5">Ethanolamine operon regulator</fullName>
    </submittedName>
</protein>
<dbReference type="GO" id="GO:0043565">
    <property type="term" value="F:sequence-specific DNA binding"/>
    <property type="evidence" value="ECO:0007669"/>
    <property type="project" value="InterPro"/>
</dbReference>
<dbReference type="PANTHER" id="PTHR46796">
    <property type="entry name" value="HTH-TYPE TRANSCRIPTIONAL ACTIVATOR RHAS-RELATED"/>
    <property type="match status" value="1"/>
</dbReference>
<evidence type="ECO:0000256" key="2">
    <source>
        <dbReference type="ARBA" id="ARBA00023125"/>
    </source>
</evidence>
<dbReference type="PROSITE" id="PS01124">
    <property type="entry name" value="HTH_ARAC_FAMILY_2"/>
    <property type="match status" value="1"/>
</dbReference>
<evidence type="ECO:0000256" key="1">
    <source>
        <dbReference type="ARBA" id="ARBA00023015"/>
    </source>
</evidence>
<accession>A0A2A4MHV0</accession>